<dbReference type="Gene3D" id="3.40.630.30">
    <property type="match status" value="1"/>
</dbReference>
<evidence type="ECO:0000259" key="1">
    <source>
        <dbReference type="PROSITE" id="PS51186"/>
    </source>
</evidence>
<dbReference type="GO" id="GO:0016747">
    <property type="term" value="F:acyltransferase activity, transferring groups other than amino-acyl groups"/>
    <property type="evidence" value="ECO:0007669"/>
    <property type="project" value="InterPro"/>
</dbReference>
<evidence type="ECO:0000313" key="2">
    <source>
        <dbReference type="EMBL" id="SDN65154.1"/>
    </source>
</evidence>
<dbReference type="AlphaFoldDB" id="A0A1H0D4M8"/>
<accession>A0A1H0D4M8</accession>
<gene>
    <name evidence="2" type="ORF">SAMN04488053_102343</name>
</gene>
<dbReference type="Proteomes" id="UP000198778">
    <property type="component" value="Unassembled WGS sequence"/>
</dbReference>
<organism evidence="2 3">
    <name type="scientific">Alkalicoccus daliensis</name>
    <dbReference type="NCBI Taxonomy" id="745820"/>
    <lineage>
        <taxon>Bacteria</taxon>
        <taxon>Bacillati</taxon>
        <taxon>Bacillota</taxon>
        <taxon>Bacilli</taxon>
        <taxon>Bacillales</taxon>
        <taxon>Bacillaceae</taxon>
        <taxon>Alkalicoccus</taxon>
    </lineage>
</organism>
<name>A0A1H0D4M8_9BACI</name>
<dbReference type="PROSITE" id="PS51186">
    <property type="entry name" value="GNAT"/>
    <property type="match status" value="1"/>
</dbReference>
<keyword evidence="2" id="KW-0808">Transferase</keyword>
<keyword evidence="3" id="KW-1185">Reference proteome</keyword>
<reference evidence="3" key="1">
    <citation type="submission" date="2016-10" db="EMBL/GenBank/DDBJ databases">
        <authorList>
            <person name="Varghese N."/>
            <person name="Submissions S."/>
        </authorList>
    </citation>
    <scope>NUCLEOTIDE SEQUENCE [LARGE SCALE GENOMIC DNA]</scope>
    <source>
        <strain evidence="3">CGMCC 1.10369</strain>
    </source>
</reference>
<feature type="domain" description="N-acetyltransferase" evidence="1">
    <location>
        <begin position="1"/>
        <end position="59"/>
    </location>
</feature>
<dbReference type="InterPro" id="IPR000182">
    <property type="entry name" value="GNAT_dom"/>
</dbReference>
<proteinExistence type="predicted"/>
<dbReference type="EMBL" id="FNIL01000002">
    <property type="protein sequence ID" value="SDN65154.1"/>
    <property type="molecule type" value="Genomic_DNA"/>
</dbReference>
<protein>
    <submittedName>
        <fullName evidence="2">Acetyltransferase (GNAT) family protein</fullName>
    </submittedName>
</protein>
<dbReference type="SUPFAM" id="SSF55729">
    <property type="entry name" value="Acyl-CoA N-acyltransferases (Nat)"/>
    <property type="match status" value="1"/>
</dbReference>
<dbReference type="InterPro" id="IPR016181">
    <property type="entry name" value="Acyl_CoA_acyltransferase"/>
</dbReference>
<evidence type="ECO:0000313" key="3">
    <source>
        <dbReference type="Proteomes" id="UP000198778"/>
    </source>
</evidence>
<dbReference type="STRING" id="745820.SAMN04488053_102343"/>
<sequence>MGKLLHRYALEFFSTYKVKEYHLRVSPHNTPALKFYQSLGMEEAGLEVDGKVVRMKGFL</sequence>